<organism evidence="2 3">
    <name type="scientific">Glossina austeni</name>
    <name type="common">Savannah tsetse fly</name>
    <dbReference type="NCBI Taxonomy" id="7395"/>
    <lineage>
        <taxon>Eukaryota</taxon>
        <taxon>Metazoa</taxon>
        <taxon>Ecdysozoa</taxon>
        <taxon>Arthropoda</taxon>
        <taxon>Hexapoda</taxon>
        <taxon>Insecta</taxon>
        <taxon>Pterygota</taxon>
        <taxon>Neoptera</taxon>
        <taxon>Endopterygota</taxon>
        <taxon>Diptera</taxon>
        <taxon>Brachycera</taxon>
        <taxon>Muscomorpha</taxon>
        <taxon>Hippoboscoidea</taxon>
        <taxon>Glossinidae</taxon>
        <taxon>Glossina</taxon>
    </lineage>
</organism>
<dbReference type="VEuPathDB" id="VectorBase:GAUT022232"/>
<evidence type="ECO:0000256" key="1">
    <source>
        <dbReference type="SAM" id="Phobius"/>
    </source>
</evidence>
<keyword evidence="1" id="KW-0812">Transmembrane</keyword>
<evidence type="ECO:0000313" key="3">
    <source>
        <dbReference type="Proteomes" id="UP000078200"/>
    </source>
</evidence>
<sequence>MEQCLEICKSEGKLKIRKKSHPITQKQSKQDDEQAIEKSRESYFNVFEEMEALITPVCSVTIISFFLNGLAAIGVRDNVQSFYNFFNGSRPRFRSIFPKQ</sequence>
<keyword evidence="1" id="KW-1133">Transmembrane helix</keyword>
<dbReference type="Proteomes" id="UP000078200">
    <property type="component" value="Unassembled WGS sequence"/>
</dbReference>
<name>A0A1A9V0Y6_GLOAU</name>
<evidence type="ECO:0000313" key="2">
    <source>
        <dbReference type="EnsemblMetazoa" id="GAUT022232-PA"/>
    </source>
</evidence>
<keyword evidence="3" id="KW-1185">Reference proteome</keyword>
<proteinExistence type="predicted"/>
<feature type="transmembrane region" description="Helical" evidence="1">
    <location>
        <begin position="53"/>
        <end position="75"/>
    </location>
</feature>
<protein>
    <submittedName>
        <fullName evidence="2">Uncharacterized protein</fullName>
    </submittedName>
</protein>
<dbReference type="AlphaFoldDB" id="A0A1A9V0Y6"/>
<keyword evidence="1" id="KW-0472">Membrane</keyword>
<reference evidence="2" key="1">
    <citation type="submission" date="2020-05" db="UniProtKB">
        <authorList>
            <consortium name="EnsemblMetazoa"/>
        </authorList>
    </citation>
    <scope>IDENTIFICATION</scope>
    <source>
        <strain evidence="2">TTRI</strain>
    </source>
</reference>
<accession>A0A1A9V0Y6</accession>
<dbReference type="EnsemblMetazoa" id="GAUT022232-RA">
    <property type="protein sequence ID" value="GAUT022232-PA"/>
    <property type="gene ID" value="GAUT022232"/>
</dbReference>